<dbReference type="PROSITE" id="PS50995">
    <property type="entry name" value="HTH_MARR_2"/>
    <property type="match status" value="1"/>
</dbReference>
<dbReference type="SMART" id="SM00347">
    <property type="entry name" value="HTH_MARR"/>
    <property type="match status" value="1"/>
</dbReference>
<keyword evidence="2" id="KW-0805">Transcription regulation</keyword>
<feature type="domain" description="HTH marR-type" evidence="8">
    <location>
        <begin position="4"/>
        <end position="136"/>
    </location>
</feature>
<keyword evidence="4" id="KW-0804">Transcription</keyword>
<dbReference type="Pfam" id="PF22381">
    <property type="entry name" value="Staph_reg_Sar_Rot"/>
    <property type="match status" value="1"/>
</dbReference>
<dbReference type="PANTHER" id="PTHR42756">
    <property type="entry name" value="TRANSCRIPTIONAL REGULATOR, MARR"/>
    <property type="match status" value="1"/>
</dbReference>
<organism evidence="9 10">
    <name type="scientific">Sporomusa sphaeroides DSM 2875</name>
    <dbReference type="NCBI Taxonomy" id="1337886"/>
    <lineage>
        <taxon>Bacteria</taxon>
        <taxon>Bacillati</taxon>
        <taxon>Bacillota</taxon>
        <taxon>Negativicutes</taxon>
        <taxon>Selenomonadales</taxon>
        <taxon>Sporomusaceae</taxon>
        <taxon>Sporomusa</taxon>
    </lineage>
</organism>
<comment type="similarity">
    <text evidence="5">Belongs to the SarZ family.</text>
</comment>
<evidence type="ECO:0000256" key="7">
    <source>
        <dbReference type="ARBA" id="ARBA00047207"/>
    </source>
</evidence>
<evidence type="ECO:0000256" key="5">
    <source>
        <dbReference type="ARBA" id="ARBA00046337"/>
    </source>
</evidence>
<dbReference type="PANTHER" id="PTHR42756:SF2">
    <property type="entry name" value="MARR FAMILY REGULATORY PROTEIN"/>
    <property type="match status" value="1"/>
</dbReference>
<keyword evidence="3" id="KW-0238">DNA-binding</keyword>
<evidence type="ECO:0000256" key="3">
    <source>
        <dbReference type="ARBA" id="ARBA00023125"/>
    </source>
</evidence>
<dbReference type="Proteomes" id="UP000245702">
    <property type="component" value="Unassembled WGS sequence"/>
</dbReference>
<dbReference type="InterPro" id="IPR036390">
    <property type="entry name" value="WH_DNA-bd_sf"/>
</dbReference>
<evidence type="ECO:0000313" key="9">
    <source>
        <dbReference type="EMBL" id="CVK20933.1"/>
    </source>
</evidence>
<proteinExistence type="inferred from homology"/>
<evidence type="ECO:0000256" key="6">
    <source>
        <dbReference type="ARBA" id="ARBA00047188"/>
    </source>
</evidence>
<evidence type="ECO:0000256" key="4">
    <source>
        <dbReference type="ARBA" id="ARBA00023163"/>
    </source>
</evidence>
<name>A0ABM9W7R6_9FIRM</name>
<dbReference type="InterPro" id="IPR055166">
    <property type="entry name" value="Transc_reg_Sar_Rot_HTH"/>
</dbReference>
<evidence type="ECO:0000256" key="2">
    <source>
        <dbReference type="ARBA" id="ARBA00023015"/>
    </source>
</evidence>
<accession>A0ABM9W7R6</accession>
<evidence type="ECO:0000259" key="8">
    <source>
        <dbReference type="PROSITE" id="PS50995"/>
    </source>
</evidence>
<evidence type="ECO:0000313" key="10">
    <source>
        <dbReference type="Proteomes" id="UP000245702"/>
    </source>
</evidence>
<dbReference type="SUPFAM" id="SSF46785">
    <property type="entry name" value="Winged helix' DNA-binding domain"/>
    <property type="match status" value="1"/>
</dbReference>
<evidence type="ECO:0000256" key="1">
    <source>
        <dbReference type="ARBA" id="ARBA00004496"/>
    </source>
</evidence>
<dbReference type="RefSeq" id="WP_233139186.1">
    <property type="nucleotide sequence ID" value="NZ_CP146991.1"/>
</dbReference>
<dbReference type="EMBL" id="FCOW01000025">
    <property type="protein sequence ID" value="CVK20933.1"/>
    <property type="molecule type" value="Genomic_DNA"/>
</dbReference>
<dbReference type="InterPro" id="IPR036388">
    <property type="entry name" value="WH-like_DNA-bd_sf"/>
</dbReference>
<dbReference type="InterPro" id="IPR000835">
    <property type="entry name" value="HTH_MarR-typ"/>
</dbReference>
<reference evidence="9 10" key="1">
    <citation type="submission" date="2016-01" db="EMBL/GenBank/DDBJ databases">
        <authorList>
            <person name="Brown R."/>
        </authorList>
    </citation>
    <scope>NUCLEOTIDE SEQUENCE [LARGE SCALE GENOMIC DNA]</scope>
    <source>
        <strain evidence="9">Sporomusa sphaeroides DSM 2875</strain>
    </source>
</reference>
<keyword evidence="10" id="KW-1185">Reference proteome</keyword>
<comment type="subcellular location">
    <subcellularLocation>
        <location evidence="1">Cytoplasm</location>
    </subcellularLocation>
</comment>
<sequence>MKLNNHILREIGMLSRCIHAISDTKFKEFNLQKGQFIFLTRVCENPGINQIDLSNLLKVDKTTTTKAIQKLIDTGYIYKTRDALDKRMWRLYAEKKGVEIYTLVIEEENRNIAVCFTNFTEEEKEAVQRLVKKMRENIENDWKILKNV</sequence>
<comment type="caution">
    <text evidence="9">The sequence shown here is derived from an EMBL/GenBank/DDBJ whole genome shotgun (WGS) entry which is preliminary data.</text>
</comment>
<gene>
    <name evidence="9" type="ORF">SSPH_03605</name>
</gene>
<dbReference type="Gene3D" id="1.10.10.10">
    <property type="entry name" value="Winged helix-like DNA-binding domain superfamily/Winged helix DNA-binding domain"/>
    <property type="match status" value="1"/>
</dbReference>
<protein>
    <recommendedName>
        <fullName evidence="6">HTH-type transcriptional regulator SarZ</fullName>
    </recommendedName>
    <alternativeName>
        <fullName evidence="7">Staphylococcal accessory regulator Z</fullName>
    </alternativeName>
</protein>
<dbReference type="PRINTS" id="PR00598">
    <property type="entry name" value="HTHMARR"/>
</dbReference>